<name>A0A816IRH5_BRANA</name>
<protein>
    <submittedName>
        <fullName evidence="1">(rape) hypothetical protein</fullName>
    </submittedName>
</protein>
<dbReference type="AlphaFoldDB" id="A0A816IRH5"/>
<reference evidence="1" key="1">
    <citation type="submission" date="2021-01" db="EMBL/GenBank/DDBJ databases">
        <authorList>
            <consortium name="Genoscope - CEA"/>
            <person name="William W."/>
        </authorList>
    </citation>
    <scope>NUCLEOTIDE SEQUENCE</scope>
</reference>
<gene>
    <name evidence="1" type="ORF">DARMORV10_C03P75200.1</name>
</gene>
<evidence type="ECO:0000313" key="1">
    <source>
        <dbReference type="EMBL" id="CAF1709602.1"/>
    </source>
</evidence>
<accession>A0A816IRH5</accession>
<proteinExistence type="predicted"/>
<dbReference type="Proteomes" id="UP001295469">
    <property type="component" value="Chromosome C03"/>
</dbReference>
<sequence length="126" mass="14005">MPSFLTRALKCEASVNHKQNGLSSKSKLDLLELVVPHVVCAESLLRGEVLQRITSASLRPHSSSKNHLYIITPECSPCGPSSPSQSKGSRATMVKFMHFALFSPLSFRCFLFDFRLADLHQSPFDL</sequence>
<dbReference type="EMBL" id="HG994367">
    <property type="protein sequence ID" value="CAF1709602.1"/>
    <property type="molecule type" value="Genomic_DNA"/>
</dbReference>
<organism evidence="1">
    <name type="scientific">Brassica napus</name>
    <name type="common">Rape</name>
    <dbReference type="NCBI Taxonomy" id="3708"/>
    <lineage>
        <taxon>Eukaryota</taxon>
        <taxon>Viridiplantae</taxon>
        <taxon>Streptophyta</taxon>
        <taxon>Embryophyta</taxon>
        <taxon>Tracheophyta</taxon>
        <taxon>Spermatophyta</taxon>
        <taxon>Magnoliopsida</taxon>
        <taxon>eudicotyledons</taxon>
        <taxon>Gunneridae</taxon>
        <taxon>Pentapetalae</taxon>
        <taxon>rosids</taxon>
        <taxon>malvids</taxon>
        <taxon>Brassicales</taxon>
        <taxon>Brassicaceae</taxon>
        <taxon>Brassiceae</taxon>
        <taxon>Brassica</taxon>
    </lineage>
</organism>